<evidence type="ECO:0000313" key="3">
    <source>
        <dbReference type="Proteomes" id="UP000742786"/>
    </source>
</evidence>
<protein>
    <recommendedName>
        <fullName evidence="1">Ubiquinone biosynthesis accessory factor UbiK</fullName>
    </recommendedName>
</protein>
<organism evidence="2 3">
    <name type="scientific">Georgfuchsia toluolica</name>
    <dbReference type="NCBI Taxonomy" id="424218"/>
    <lineage>
        <taxon>Bacteria</taxon>
        <taxon>Pseudomonadati</taxon>
        <taxon>Pseudomonadota</taxon>
        <taxon>Betaproteobacteria</taxon>
        <taxon>Nitrosomonadales</taxon>
        <taxon>Sterolibacteriaceae</taxon>
        <taxon>Georgfuchsia</taxon>
    </lineage>
</organism>
<dbReference type="InterPro" id="IPR007475">
    <property type="entry name" value="UbiK"/>
</dbReference>
<comment type="pathway">
    <text evidence="1">Cofactor biosynthesis; ubiquinone biosynthesis.</text>
</comment>
<gene>
    <name evidence="1" type="primary">ubiK</name>
    <name evidence="2" type="ORF">GTOL_11940</name>
</gene>
<dbReference type="GO" id="GO:0005737">
    <property type="term" value="C:cytoplasm"/>
    <property type="evidence" value="ECO:0007669"/>
    <property type="project" value="UniProtKB-SubCell"/>
</dbReference>
<comment type="similarity">
    <text evidence="1">Belongs to the UbiK family.</text>
</comment>
<dbReference type="AlphaFoldDB" id="A0A916J500"/>
<comment type="caution">
    <text evidence="2">The sequence shown here is derived from an EMBL/GenBank/DDBJ whole genome shotgun (WGS) entry which is preliminary data.</text>
</comment>
<comment type="subcellular location">
    <subcellularLocation>
        <location evidence="1">Cytoplasm</location>
    </subcellularLocation>
</comment>
<keyword evidence="3" id="KW-1185">Reference proteome</keyword>
<keyword evidence="1" id="KW-0175">Coiled coil</keyword>
<name>A0A916J500_9PROT</name>
<dbReference type="HAMAP" id="MF_02216">
    <property type="entry name" value="UbiK"/>
    <property type="match status" value="1"/>
</dbReference>
<dbReference type="Proteomes" id="UP000742786">
    <property type="component" value="Unassembled WGS sequence"/>
</dbReference>
<accession>A0A916J500</accession>
<sequence>MTNNKFLDEISSRISQLAVSTPVAEFEKNAKALLSGAFSRMDLVTREEFDIQRELLAKAQEKLAALEAKISELEARK</sequence>
<dbReference type="GO" id="GO:0016853">
    <property type="term" value="F:isomerase activity"/>
    <property type="evidence" value="ECO:0007669"/>
    <property type="project" value="UniProtKB-KW"/>
</dbReference>
<dbReference type="GO" id="GO:0006744">
    <property type="term" value="P:ubiquinone biosynthetic process"/>
    <property type="evidence" value="ECO:0007669"/>
    <property type="project" value="UniProtKB-UniRule"/>
</dbReference>
<evidence type="ECO:0000313" key="2">
    <source>
        <dbReference type="EMBL" id="CAG4884057.1"/>
    </source>
</evidence>
<keyword evidence="1" id="KW-0831">Ubiquinone biosynthesis</keyword>
<reference evidence="2" key="1">
    <citation type="submission" date="2021-04" db="EMBL/GenBank/DDBJ databases">
        <authorList>
            <person name="Hornung B."/>
        </authorList>
    </citation>
    <scope>NUCLEOTIDE SEQUENCE</scope>
    <source>
        <strain evidence="2">G5G6</strain>
    </source>
</reference>
<dbReference type="EMBL" id="CAJQUM010000001">
    <property type="protein sequence ID" value="CAG4884057.1"/>
    <property type="molecule type" value="Genomic_DNA"/>
</dbReference>
<evidence type="ECO:0000256" key="1">
    <source>
        <dbReference type="HAMAP-Rule" id="MF_02216"/>
    </source>
</evidence>
<proteinExistence type="inferred from homology"/>
<keyword evidence="1" id="KW-0963">Cytoplasm</keyword>
<comment type="function">
    <text evidence="1">Required for efficient ubiquinone (coenzyme Q) biosynthesis. UbiK is probably an accessory factor of Ubi enzymes and facilitates ubiquinone biosynthesis by acting as an assembly factor, a targeting factor, or both.</text>
</comment>
<dbReference type="RefSeq" id="WP_220635942.1">
    <property type="nucleotide sequence ID" value="NZ_CAJQUM010000001.1"/>
</dbReference>
<dbReference type="PANTHER" id="PTHR38040">
    <property type="entry name" value="UBIQUINONE BIOSYNTHESIS ACCESSORY FACTOR UBIK"/>
    <property type="match status" value="1"/>
</dbReference>
<keyword evidence="2" id="KW-0413">Isomerase</keyword>
<feature type="coiled-coil region" evidence="1">
    <location>
        <begin position="49"/>
        <end position="76"/>
    </location>
</feature>
<dbReference type="Pfam" id="PF04380">
    <property type="entry name" value="BMFP"/>
    <property type="match status" value="1"/>
</dbReference>
<dbReference type="PANTHER" id="PTHR38040:SF1">
    <property type="entry name" value="UBIQUINONE BIOSYNTHESIS ACCESSORY FACTOR UBIK"/>
    <property type="match status" value="1"/>
</dbReference>